<dbReference type="Proteomes" id="UP000266177">
    <property type="component" value="Unassembled WGS sequence"/>
</dbReference>
<evidence type="ECO:0000259" key="1">
    <source>
        <dbReference type="Pfam" id="PF08909"/>
    </source>
</evidence>
<dbReference type="InterPro" id="IPR015005">
    <property type="entry name" value="DUF1854"/>
</dbReference>
<feature type="domain" description="DUF1854" evidence="1">
    <location>
        <begin position="16"/>
        <end position="81"/>
    </location>
</feature>
<organism evidence="2 3">
    <name type="scientific">Paenibacillus thiaminolyticus</name>
    <name type="common">Bacillus thiaminolyticus</name>
    <dbReference type="NCBI Taxonomy" id="49283"/>
    <lineage>
        <taxon>Bacteria</taxon>
        <taxon>Bacillati</taxon>
        <taxon>Bacillota</taxon>
        <taxon>Bacilli</taxon>
        <taxon>Bacillales</taxon>
        <taxon>Paenibacillaceae</taxon>
        <taxon>Paenibacillus</taxon>
    </lineage>
</organism>
<evidence type="ECO:0000313" key="3">
    <source>
        <dbReference type="Proteomes" id="UP000266177"/>
    </source>
</evidence>
<proteinExistence type="predicted"/>
<dbReference type="AlphaFoldDB" id="A0A3A3H640"/>
<evidence type="ECO:0000313" key="2">
    <source>
        <dbReference type="EMBL" id="RJG25160.1"/>
    </source>
</evidence>
<comment type="caution">
    <text evidence="2">The sequence shown here is derived from an EMBL/GenBank/DDBJ whole genome shotgun (WGS) entry which is preliminary data.</text>
</comment>
<dbReference type="Pfam" id="PF08909">
    <property type="entry name" value="DUF1854"/>
    <property type="match status" value="1"/>
</dbReference>
<dbReference type="OrthoDB" id="2852740at2"/>
<name>A0A3A3H640_PANTH</name>
<gene>
    <name evidence="2" type="ORF">DQX05_06740</name>
</gene>
<sequence>MRQHQSIGTKTRRGRIIVQVRQHQDLWIWQLETNAGLMRMTMRYLHEHVQLHGANRLLLIDVNGRRAEICDLQTLDGASKK</sequence>
<protein>
    <submittedName>
        <fullName evidence="2">DUF1854 domain-containing protein</fullName>
    </submittedName>
</protein>
<accession>A0A3A3H640</accession>
<dbReference type="EMBL" id="QYZD01000004">
    <property type="protein sequence ID" value="RJG25160.1"/>
    <property type="molecule type" value="Genomic_DNA"/>
</dbReference>
<reference evidence="2 3" key="1">
    <citation type="submission" date="2018-09" db="EMBL/GenBank/DDBJ databases">
        <title>Paenibacillus SK2017-BO5.</title>
        <authorList>
            <person name="Piskunova J.V."/>
            <person name="Dubiley S.A."/>
            <person name="Severinov K.V."/>
        </authorList>
    </citation>
    <scope>NUCLEOTIDE SEQUENCE [LARGE SCALE GENOMIC DNA]</scope>
    <source>
        <strain evidence="2 3">BO5</strain>
    </source>
</reference>